<dbReference type="Proteomes" id="UP000265520">
    <property type="component" value="Unassembled WGS sequence"/>
</dbReference>
<comment type="caution">
    <text evidence="1">The sequence shown here is derived from an EMBL/GenBank/DDBJ whole genome shotgun (WGS) entry which is preliminary data.</text>
</comment>
<evidence type="ECO:0000313" key="2">
    <source>
        <dbReference type="Proteomes" id="UP000265520"/>
    </source>
</evidence>
<sequence length="114" mass="13231">MRQRRWMEYLKDFNFDLKYHPGKANGVADALNRKSLHVSELITHKCNLIGNFRNLNLNMVDVENGLIMNMLEISCDLRDRIIQAQANDPDLQRRVNNPEFSIDADGAILYNGRL</sequence>
<protein>
    <submittedName>
        <fullName evidence="1">CCHC-type integrase</fullName>
    </submittedName>
</protein>
<feature type="non-terminal residue" evidence="1">
    <location>
        <position position="114"/>
    </location>
</feature>
<proteinExistence type="predicted"/>
<dbReference type="EMBL" id="LXQA010290518">
    <property type="protein sequence ID" value="MCI41299.1"/>
    <property type="molecule type" value="Genomic_DNA"/>
</dbReference>
<name>A0A392RY21_9FABA</name>
<reference evidence="1 2" key="1">
    <citation type="journal article" date="2018" name="Front. Plant Sci.">
        <title>Red Clover (Trifolium pratense) and Zigzag Clover (T. medium) - A Picture of Genomic Similarities and Differences.</title>
        <authorList>
            <person name="Dluhosova J."/>
            <person name="Istvanek J."/>
            <person name="Nedelnik J."/>
            <person name="Repkova J."/>
        </authorList>
    </citation>
    <scope>NUCLEOTIDE SEQUENCE [LARGE SCALE GENOMIC DNA]</scope>
    <source>
        <strain evidence="2">cv. 10/8</strain>
        <tissue evidence="1">Leaf</tissue>
    </source>
</reference>
<keyword evidence="2" id="KW-1185">Reference proteome</keyword>
<dbReference type="AlphaFoldDB" id="A0A392RY21"/>
<accession>A0A392RY21</accession>
<organism evidence="1 2">
    <name type="scientific">Trifolium medium</name>
    <dbReference type="NCBI Taxonomy" id="97028"/>
    <lineage>
        <taxon>Eukaryota</taxon>
        <taxon>Viridiplantae</taxon>
        <taxon>Streptophyta</taxon>
        <taxon>Embryophyta</taxon>
        <taxon>Tracheophyta</taxon>
        <taxon>Spermatophyta</taxon>
        <taxon>Magnoliopsida</taxon>
        <taxon>eudicotyledons</taxon>
        <taxon>Gunneridae</taxon>
        <taxon>Pentapetalae</taxon>
        <taxon>rosids</taxon>
        <taxon>fabids</taxon>
        <taxon>Fabales</taxon>
        <taxon>Fabaceae</taxon>
        <taxon>Papilionoideae</taxon>
        <taxon>50 kb inversion clade</taxon>
        <taxon>NPAAA clade</taxon>
        <taxon>Hologalegina</taxon>
        <taxon>IRL clade</taxon>
        <taxon>Trifolieae</taxon>
        <taxon>Trifolium</taxon>
    </lineage>
</organism>
<evidence type="ECO:0000313" key="1">
    <source>
        <dbReference type="EMBL" id="MCI41299.1"/>
    </source>
</evidence>